<reference evidence="4" key="1">
    <citation type="journal article" date="2016" name="Nature">
        <title>The genome of the seagrass Zostera marina reveals angiosperm adaptation to the sea.</title>
        <authorList>
            <person name="Olsen J.L."/>
            <person name="Rouze P."/>
            <person name="Verhelst B."/>
            <person name="Lin Y.-C."/>
            <person name="Bayer T."/>
            <person name="Collen J."/>
            <person name="Dattolo E."/>
            <person name="De Paoli E."/>
            <person name="Dittami S."/>
            <person name="Maumus F."/>
            <person name="Michel G."/>
            <person name="Kersting A."/>
            <person name="Lauritano C."/>
            <person name="Lohaus R."/>
            <person name="Toepel M."/>
            <person name="Tonon T."/>
            <person name="Vanneste K."/>
            <person name="Amirebrahimi M."/>
            <person name="Brakel J."/>
            <person name="Bostroem C."/>
            <person name="Chovatia M."/>
            <person name="Grimwood J."/>
            <person name="Jenkins J.W."/>
            <person name="Jueterbock A."/>
            <person name="Mraz A."/>
            <person name="Stam W.T."/>
            <person name="Tice H."/>
            <person name="Bornberg-Bauer E."/>
            <person name="Green P.J."/>
            <person name="Pearson G.A."/>
            <person name="Procaccini G."/>
            <person name="Duarte C.M."/>
            <person name="Schmutz J."/>
            <person name="Reusch T.B.H."/>
            <person name="Van de Peer Y."/>
        </authorList>
    </citation>
    <scope>NUCLEOTIDE SEQUENCE [LARGE SCALE GENOMIC DNA]</scope>
    <source>
        <strain evidence="4">cv. Finnish</strain>
    </source>
</reference>
<dbReference type="EMBL" id="LFYR01000918">
    <property type="protein sequence ID" value="KMZ67228.1"/>
    <property type="molecule type" value="Genomic_DNA"/>
</dbReference>
<dbReference type="AlphaFoldDB" id="A0A0K9PDU4"/>
<evidence type="ECO:0000259" key="2">
    <source>
        <dbReference type="Pfam" id="PF05627"/>
    </source>
</evidence>
<evidence type="ECO:0000313" key="4">
    <source>
        <dbReference type="Proteomes" id="UP000036987"/>
    </source>
</evidence>
<accession>A0A0K9PDU4</accession>
<evidence type="ECO:0000313" key="3">
    <source>
        <dbReference type="EMBL" id="KMZ67228.1"/>
    </source>
</evidence>
<feature type="region of interest" description="Disordered" evidence="1">
    <location>
        <begin position="43"/>
        <end position="94"/>
    </location>
</feature>
<keyword evidence="4" id="KW-1185">Reference proteome</keyword>
<dbReference type="Pfam" id="PF05627">
    <property type="entry name" value="AvrRpt-cleavage"/>
    <property type="match status" value="1"/>
</dbReference>
<dbReference type="InterPro" id="IPR008700">
    <property type="entry name" value="TypeIII_avirulence_cleave"/>
</dbReference>
<evidence type="ECO:0000256" key="1">
    <source>
        <dbReference type="SAM" id="MobiDB-lite"/>
    </source>
</evidence>
<dbReference type="Proteomes" id="UP000036987">
    <property type="component" value="Unassembled WGS sequence"/>
</dbReference>
<sequence length="223" mass="26681">MSTKHADLPDIPQFGHWDVNRNSNFTTIFNLRPEIDDHSKINDKIFQEDVKKIENPRDPRREKRAANSIRTEHDRRSNQNPYYSPHKSDQGRAFKKYPNREVQMYPMEFQDHNSIQEKTPEAPWSRDDLGITQKFEDIRLNSDPNHDQQPFKTPKPEPQNLQKQSKKIPDPPPKPVIQKAMIPKPPQKNKFSMFKKKIVATIKRIFRWGRQDKPRRELRFEQH</sequence>
<feature type="domain" description="RIN4 pathogenic type III effector avirulence factor Avr cleavage site" evidence="2">
    <location>
        <begin position="11"/>
        <end position="30"/>
    </location>
</feature>
<feature type="region of interest" description="Disordered" evidence="1">
    <location>
        <begin position="115"/>
        <end position="193"/>
    </location>
</feature>
<name>A0A0K9PDU4_ZOSMR</name>
<feature type="compositionally biased region" description="Basic and acidic residues" evidence="1">
    <location>
        <begin position="43"/>
        <end position="77"/>
    </location>
</feature>
<gene>
    <name evidence="3" type="ORF">ZOSMA_271G00260</name>
</gene>
<comment type="caution">
    <text evidence="3">The sequence shown here is derived from an EMBL/GenBank/DDBJ whole genome shotgun (WGS) entry which is preliminary data.</text>
</comment>
<feature type="compositionally biased region" description="Basic and acidic residues" evidence="1">
    <location>
        <begin position="115"/>
        <end position="146"/>
    </location>
</feature>
<organism evidence="3 4">
    <name type="scientific">Zostera marina</name>
    <name type="common">Eelgrass</name>
    <dbReference type="NCBI Taxonomy" id="29655"/>
    <lineage>
        <taxon>Eukaryota</taxon>
        <taxon>Viridiplantae</taxon>
        <taxon>Streptophyta</taxon>
        <taxon>Embryophyta</taxon>
        <taxon>Tracheophyta</taxon>
        <taxon>Spermatophyta</taxon>
        <taxon>Magnoliopsida</taxon>
        <taxon>Liliopsida</taxon>
        <taxon>Zosteraceae</taxon>
        <taxon>Zostera</taxon>
    </lineage>
</organism>
<proteinExistence type="predicted"/>
<protein>
    <recommendedName>
        <fullName evidence="2">RIN4 pathogenic type III effector avirulence factor Avr cleavage site domain-containing protein</fullName>
    </recommendedName>
</protein>